<name>A0A6J5LAD5_9CAUD</name>
<feature type="domain" description="HTH cro/C1-type" evidence="1">
    <location>
        <begin position="7"/>
        <end position="61"/>
    </location>
</feature>
<dbReference type="Pfam" id="PF13560">
    <property type="entry name" value="HTH_31"/>
    <property type="match status" value="1"/>
</dbReference>
<sequence length="74" mass="8061">MRLGKLVSDARGRAKLTQAELAIRARVDPRQVPRWERGAALPKAAAVLRLSVALGLSVEALATAWIMDRAERDA</sequence>
<dbReference type="SMART" id="SM00530">
    <property type="entry name" value="HTH_XRE"/>
    <property type="match status" value="1"/>
</dbReference>
<dbReference type="InterPro" id="IPR001387">
    <property type="entry name" value="Cro/C1-type_HTH"/>
</dbReference>
<gene>
    <name evidence="2" type="ORF">UFOVP114_77</name>
</gene>
<organism evidence="2">
    <name type="scientific">uncultured Caudovirales phage</name>
    <dbReference type="NCBI Taxonomy" id="2100421"/>
    <lineage>
        <taxon>Viruses</taxon>
        <taxon>Duplodnaviria</taxon>
        <taxon>Heunggongvirae</taxon>
        <taxon>Uroviricota</taxon>
        <taxon>Caudoviricetes</taxon>
        <taxon>Peduoviridae</taxon>
        <taxon>Maltschvirus</taxon>
        <taxon>Maltschvirus maltsch</taxon>
    </lineage>
</organism>
<dbReference type="Gene3D" id="1.10.260.40">
    <property type="entry name" value="lambda repressor-like DNA-binding domains"/>
    <property type="match status" value="1"/>
</dbReference>
<evidence type="ECO:0000259" key="1">
    <source>
        <dbReference type="PROSITE" id="PS50943"/>
    </source>
</evidence>
<dbReference type="GO" id="GO:0003677">
    <property type="term" value="F:DNA binding"/>
    <property type="evidence" value="ECO:0007669"/>
    <property type="project" value="InterPro"/>
</dbReference>
<reference evidence="2" key="1">
    <citation type="submission" date="2020-04" db="EMBL/GenBank/DDBJ databases">
        <authorList>
            <person name="Chiriac C."/>
            <person name="Salcher M."/>
            <person name="Ghai R."/>
            <person name="Kavagutti S V."/>
        </authorList>
    </citation>
    <scope>NUCLEOTIDE SEQUENCE</scope>
</reference>
<proteinExistence type="predicted"/>
<evidence type="ECO:0000313" key="2">
    <source>
        <dbReference type="EMBL" id="CAB4128779.1"/>
    </source>
</evidence>
<protein>
    <submittedName>
        <fullName evidence="2">HTH_XRE domain containing protein</fullName>
    </submittedName>
</protein>
<dbReference type="PROSITE" id="PS50943">
    <property type="entry name" value="HTH_CROC1"/>
    <property type="match status" value="1"/>
</dbReference>
<dbReference type="EMBL" id="LR796230">
    <property type="protein sequence ID" value="CAB4128779.1"/>
    <property type="molecule type" value="Genomic_DNA"/>
</dbReference>
<accession>A0A6J5LAD5</accession>
<dbReference type="InterPro" id="IPR010982">
    <property type="entry name" value="Lambda_DNA-bd_dom_sf"/>
</dbReference>
<dbReference type="CDD" id="cd00093">
    <property type="entry name" value="HTH_XRE"/>
    <property type="match status" value="1"/>
</dbReference>
<dbReference type="SUPFAM" id="SSF47413">
    <property type="entry name" value="lambda repressor-like DNA-binding domains"/>
    <property type="match status" value="1"/>
</dbReference>